<dbReference type="InterPro" id="IPR036396">
    <property type="entry name" value="Cyt_P450_sf"/>
</dbReference>
<comment type="caution">
    <text evidence="8">The sequence shown here is derived from an EMBL/GenBank/DDBJ whole genome shotgun (WGS) entry which is preliminary data.</text>
</comment>
<keyword evidence="8" id="KW-0575">Peroxidase</keyword>
<dbReference type="CDD" id="cd09817">
    <property type="entry name" value="linoleate_diol_synthase_like"/>
    <property type="match status" value="1"/>
</dbReference>
<keyword evidence="4" id="KW-0560">Oxidoreductase</keyword>
<evidence type="ECO:0000256" key="6">
    <source>
        <dbReference type="PIRSR" id="PIRSR619791-2"/>
    </source>
</evidence>
<evidence type="ECO:0000256" key="3">
    <source>
        <dbReference type="ARBA" id="ARBA00022964"/>
    </source>
</evidence>
<keyword evidence="9" id="KW-1185">Reference proteome</keyword>
<dbReference type="GO" id="GO:0005506">
    <property type="term" value="F:iron ion binding"/>
    <property type="evidence" value="ECO:0007669"/>
    <property type="project" value="InterPro"/>
</dbReference>
<dbReference type="PROSITE" id="PS50292">
    <property type="entry name" value="PEROXIDASE_3"/>
    <property type="match status" value="1"/>
</dbReference>
<keyword evidence="2 6" id="KW-0479">Metal-binding</keyword>
<organism evidence="8 9">
    <name type="scientific">Mycena pura</name>
    <dbReference type="NCBI Taxonomy" id="153505"/>
    <lineage>
        <taxon>Eukaryota</taxon>
        <taxon>Fungi</taxon>
        <taxon>Dikarya</taxon>
        <taxon>Basidiomycota</taxon>
        <taxon>Agaricomycotina</taxon>
        <taxon>Agaricomycetes</taxon>
        <taxon>Agaricomycetidae</taxon>
        <taxon>Agaricales</taxon>
        <taxon>Marasmiineae</taxon>
        <taxon>Mycenaceae</taxon>
        <taxon>Mycena</taxon>
    </lineage>
</organism>
<evidence type="ECO:0000256" key="7">
    <source>
        <dbReference type="SAM" id="Phobius"/>
    </source>
</evidence>
<dbReference type="GO" id="GO:0006979">
    <property type="term" value="P:response to oxidative stress"/>
    <property type="evidence" value="ECO:0007669"/>
    <property type="project" value="InterPro"/>
</dbReference>
<dbReference type="Gene3D" id="1.10.640.10">
    <property type="entry name" value="Haem peroxidase domain superfamily, animal type"/>
    <property type="match status" value="1"/>
</dbReference>
<feature type="transmembrane region" description="Helical" evidence="7">
    <location>
        <begin position="1038"/>
        <end position="1061"/>
    </location>
</feature>
<dbReference type="InterPro" id="IPR010255">
    <property type="entry name" value="Haem_peroxidase_sf"/>
</dbReference>
<dbReference type="GO" id="GO:0020037">
    <property type="term" value="F:heme binding"/>
    <property type="evidence" value="ECO:0007669"/>
    <property type="project" value="InterPro"/>
</dbReference>
<dbReference type="GO" id="GO:0016705">
    <property type="term" value="F:oxidoreductase activity, acting on paired donors, with incorporation or reduction of molecular oxygen"/>
    <property type="evidence" value="ECO:0007669"/>
    <property type="project" value="InterPro"/>
</dbReference>
<dbReference type="Gene3D" id="1.10.630.10">
    <property type="entry name" value="Cytochrome P450"/>
    <property type="match status" value="1"/>
</dbReference>
<dbReference type="SUPFAM" id="SSF48264">
    <property type="entry name" value="Cytochrome P450"/>
    <property type="match status" value="1"/>
</dbReference>
<dbReference type="EMBL" id="JARJCW010000071">
    <property type="protein sequence ID" value="KAJ7198744.1"/>
    <property type="molecule type" value="Genomic_DNA"/>
</dbReference>
<keyword evidence="1 6" id="KW-0349">Heme</keyword>
<protein>
    <submittedName>
        <fullName evidence="8">Heme peroxidase</fullName>
    </submittedName>
</protein>
<evidence type="ECO:0000256" key="1">
    <source>
        <dbReference type="ARBA" id="ARBA00022617"/>
    </source>
</evidence>
<reference evidence="8" key="1">
    <citation type="submission" date="2023-03" db="EMBL/GenBank/DDBJ databases">
        <title>Massive genome expansion in bonnet fungi (Mycena s.s.) driven by repeated elements and novel gene families across ecological guilds.</title>
        <authorList>
            <consortium name="Lawrence Berkeley National Laboratory"/>
            <person name="Harder C.B."/>
            <person name="Miyauchi S."/>
            <person name="Viragh M."/>
            <person name="Kuo A."/>
            <person name="Thoen E."/>
            <person name="Andreopoulos B."/>
            <person name="Lu D."/>
            <person name="Skrede I."/>
            <person name="Drula E."/>
            <person name="Henrissat B."/>
            <person name="Morin E."/>
            <person name="Kohler A."/>
            <person name="Barry K."/>
            <person name="LaButti K."/>
            <person name="Morin E."/>
            <person name="Salamov A."/>
            <person name="Lipzen A."/>
            <person name="Mereny Z."/>
            <person name="Hegedus B."/>
            <person name="Baldrian P."/>
            <person name="Stursova M."/>
            <person name="Weitz H."/>
            <person name="Taylor A."/>
            <person name="Grigoriev I.V."/>
            <person name="Nagy L.G."/>
            <person name="Martin F."/>
            <person name="Kauserud H."/>
        </authorList>
    </citation>
    <scope>NUCLEOTIDE SEQUENCE</scope>
    <source>
        <strain evidence="8">9144</strain>
    </source>
</reference>
<dbReference type="PRINTS" id="PR00457">
    <property type="entry name" value="ANPEROXIDASE"/>
</dbReference>
<evidence type="ECO:0000256" key="2">
    <source>
        <dbReference type="ARBA" id="ARBA00022723"/>
    </source>
</evidence>
<dbReference type="AlphaFoldDB" id="A0AAD6UZF0"/>
<keyword evidence="7" id="KW-0812">Transmembrane</keyword>
<dbReference type="InterPro" id="IPR037120">
    <property type="entry name" value="Haem_peroxidase_sf_animal"/>
</dbReference>
<evidence type="ECO:0000256" key="4">
    <source>
        <dbReference type="ARBA" id="ARBA00023002"/>
    </source>
</evidence>
<keyword evidence="7" id="KW-1133">Transmembrane helix</keyword>
<dbReference type="GO" id="GO:0004497">
    <property type="term" value="F:monooxygenase activity"/>
    <property type="evidence" value="ECO:0007669"/>
    <property type="project" value="InterPro"/>
</dbReference>
<sequence length="1196" mass="134117">MPLLDLLPNAHIRTAPFELSDVPGYADVLIHPASLDDRKLLEHIVTSMSRSSADSTLSKSSQDVLIDILYKDLPHPPSTYLSTLPQNAPTTAPNTIKYAYRNADGSNYVPLFPGLGKANSPYARSVPATNFTPPATLPDAGLVFDTLMRRDAFVPHPGGISALFFAFADLIIHSVFYTNHADPTINLTSSYLDLGILYGNSQAQQDGVRNKDGFGRLYEDVFADSRLLLMPPPVCALLVILSRNHNYSAQKIFEINERGTYKTESELTDAERLAQDDEIFNRARLVNCGYFMQIILGDYVGAILGLVRDGYSWRLDPLSQSRSASHDLSPRGEGNVVSIEFNLLYRWHAALSKQDTDWTENLFRELFETEDFTSLTIQEFIKVAHERMIPDPDPRKWKFNRRVLYVCLQRGPDGRFKDSDLAQILQSATSHRAGAFKARGIPEVLRVIEVLGIEQARRWGACSMNDFRRFLGLKPFDSFEEWNRDKEVSTAAAALYKDIENLELYVGLQAEEAKQPMGGAGLCPGYTISRAILSDAVCLTRGDRFFTVEFTPFNLTTWGYRDCQFDPQDGSYGGMLTKLLFRTLPTCYPPRSAYAHFPFLDPEFMRDTMRENKDKPELVDKYIWTRPVFAANAEDVVVIKTAAGVRAVLEDQTAFPASYGKRLVEVTGRQVNHDFVRRILLQGLDKWTAYFESETQRLIEKRCLNHIGKAGKIQYVDIVRDVINVLPVHWICEQIAGLHLKDDVKDEQRQYELFSDVCRYVYLNTEPSNDWRLRESSNQAFHDFACVVKEHLGSWLSKSDHFLRDLYAENNNAEDIAIALFTEVVPTAAHWSQAIAHALNFYLDDSRAEERKRIVELASLHTQQANKQVAALVRAALAEDPAVWGVYRMARKADSIVDSVKIPVNTRVFASIKEANAKNTNSSILGIGEHGLLDANFFESTVPQVLGKILALKGLKRAPGTSGKFNRFVETVHGVKQQWYVNARSDLVPWPESLVVEYNVFGVFVMSLGVMLLGGAVAIVAWIQVKNLHGTFPKSEEISLYIHAAMFSILAIMGAFGLLGATSKQTGLVSLFGSMLAFHLGFSIVGGIYTMYTLFRRNSDELLASCIEGSTDQHIIDGCRNGLKTLKIIIVVAYCVSWLVELYAVLIVKSYVKQLKEEEEANVVDPNATMSHYYAPPAPQPTYAFAHPTQSHGGYP</sequence>
<evidence type="ECO:0000313" key="8">
    <source>
        <dbReference type="EMBL" id="KAJ7198744.1"/>
    </source>
</evidence>
<dbReference type="Pfam" id="PF03098">
    <property type="entry name" value="An_peroxidase"/>
    <property type="match status" value="1"/>
</dbReference>
<accession>A0AAD6UZF0</accession>
<keyword evidence="5 6" id="KW-0408">Iron</keyword>
<evidence type="ECO:0000256" key="5">
    <source>
        <dbReference type="ARBA" id="ARBA00023004"/>
    </source>
</evidence>
<feature type="transmembrane region" description="Helical" evidence="7">
    <location>
        <begin position="1068"/>
        <end position="1092"/>
    </location>
</feature>
<dbReference type="GO" id="GO:0004601">
    <property type="term" value="F:peroxidase activity"/>
    <property type="evidence" value="ECO:0007669"/>
    <property type="project" value="UniProtKB-KW"/>
</dbReference>
<dbReference type="Proteomes" id="UP001219525">
    <property type="component" value="Unassembled WGS sequence"/>
</dbReference>
<feature type="transmembrane region" description="Helical" evidence="7">
    <location>
        <begin position="1000"/>
        <end position="1023"/>
    </location>
</feature>
<proteinExistence type="predicted"/>
<keyword evidence="3" id="KW-0223">Dioxygenase</keyword>
<gene>
    <name evidence="8" type="ORF">GGX14DRAFT_699929</name>
</gene>
<keyword evidence="7" id="KW-0472">Membrane</keyword>
<dbReference type="PANTHER" id="PTHR11903:SF37">
    <property type="entry name" value="PSI-PRODUCING OXYGENASE A"/>
    <property type="match status" value="1"/>
</dbReference>
<dbReference type="InterPro" id="IPR019791">
    <property type="entry name" value="Haem_peroxidase_animal"/>
</dbReference>
<dbReference type="InterPro" id="IPR050783">
    <property type="entry name" value="Oxylipin_biosynth_metab"/>
</dbReference>
<name>A0AAD6UZF0_9AGAR</name>
<dbReference type="GO" id="GO:0006631">
    <property type="term" value="P:fatty acid metabolic process"/>
    <property type="evidence" value="ECO:0007669"/>
    <property type="project" value="UniProtKB-ARBA"/>
</dbReference>
<feature type="transmembrane region" description="Helical" evidence="7">
    <location>
        <begin position="1128"/>
        <end position="1148"/>
    </location>
</feature>
<evidence type="ECO:0000313" key="9">
    <source>
        <dbReference type="Proteomes" id="UP001219525"/>
    </source>
</evidence>
<dbReference type="SUPFAM" id="SSF48113">
    <property type="entry name" value="Heme-dependent peroxidases"/>
    <property type="match status" value="1"/>
</dbReference>
<dbReference type="GO" id="GO:0051213">
    <property type="term" value="F:dioxygenase activity"/>
    <property type="evidence" value="ECO:0007669"/>
    <property type="project" value="UniProtKB-KW"/>
</dbReference>
<dbReference type="PANTHER" id="PTHR11903">
    <property type="entry name" value="PROSTAGLANDIN G/H SYNTHASE"/>
    <property type="match status" value="1"/>
</dbReference>
<feature type="binding site" description="axial binding residue" evidence="6">
    <location>
        <position position="348"/>
    </location>
    <ligand>
        <name>heme b</name>
        <dbReference type="ChEBI" id="CHEBI:60344"/>
    </ligand>
    <ligandPart>
        <name>Fe</name>
        <dbReference type="ChEBI" id="CHEBI:18248"/>
    </ligandPart>
</feature>
<dbReference type="InterPro" id="IPR034812">
    <property type="entry name" value="Ppo-like_N"/>
</dbReference>